<organism evidence="1 2">
    <name type="scientific">Pseudorhizobium tarimense</name>
    <dbReference type="NCBI Taxonomy" id="1079109"/>
    <lineage>
        <taxon>Bacteria</taxon>
        <taxon>Pseudomonadati</taxon>
        <taxon>Pseudomonadota</taxon>
        <taxon>Alphaproteobacteria</taxon>
        <taxon>Hyphomicrobiales</taxon>
        <taxon>Rhizobiaceae</taxon>
        <taxon>Rhizobium/Agrobacterium group</taxon>
        <taxon>Pseudorhizobium</taxon>
    </lineage>
</organism>
<sequence>MSTLNLLPLLSVLLGALISGGTAWILHRRQSAGAVKRLILERLEKAYELSQSVYDGYELQNQLLLNTQLRDANEWLTLRKHPGKEMNELKMLIRVYADGLIEKLDAMDVHHQDLKTLHKRMDNVVREGTPPLSARTQTDQQRVEADLAALGDATNALKTELVTLLREHLPR</sequence>
<gene>
    <name evidence="1" type="ORF">ABID21_001917</name>
</gene>
<keyword evidence="2" id="KW-1185">Reference proteome</keyword>
<reference evidence="1 2" key="1">
    <citation type="submission" date="2024-06" db="EMBL/GenBank/DDBJ databases">
        <title>Genomic Encyclopedia of Type Strains, Phase IV (KMG-IV): sequencing the most valuable type-strain genomes for metagenomic binning, comparative biology and taxonomic classification.</title>
        <authorList>
            <person name="Goeker M."/>
        </authorList>
    </citation>
    <scope>NUCLEOTIDE SEQUENCE [LARGE SCALE GENOMIC DNA]</scope>
    <source>
        <strain evidence="1 2">DSM 105042</strain>
    </source>
</reference>
<comment type="caution">
    <text evidence="1">The sequence shown here is derived from an EMBL/GenBank/DDBJ whole genome shotgun (WGS) entry which is preliminary data.</text>
</comment>
<dbReference type="RefSeq" id="WP_354532048.1">
    <property type="nucleotide sequence ID" value="NZ_JBEPLJ010000006.1"/>
</dbReference>
<protein>
    <submittedName>
        <fullName evidence="1">Uncharacterized protein</fullName>
    </submittedName>
</protein>
<dbReference type="EMBL" id="JBEPLJ010000006">
    <property type="protein sequence ID" value="MET3585808.1"/>
    <property type="molecule type" value="Genomic_DNA"/>
</dbReference>
<proteinExistence type="predicted"/>
<dbReference type="Proteomes" id="UP001549031">
    <property type="component" value="Unassembled WGS sequence"/>
</dbReference>
<name>A0ABV2H5I5_9HYPH</name>
<accession>A0ABV2H5I5</accession>
<evidence type="ECO:0000313" key="1">
    <source>
        <dbReference type="EMBL" id="MET3585808.1"/>
    </source>
</evidence>
<evidence type="ECO:0000313" key="2">
    <source>
        <dbReference type="Proteomes" id="UP001549031"/>
    </source>
</evidence>